<evidence type="ECO:0000313" key="3">
    <source>
        <dbReference type="Proteomes" id="UP001159405"/>
    </source>
</evidence>
<dbReference type="Proteomes" id="UP001159405">
    <property type="component" value="Unassembled WGS sequence"/>
</dbReference>
<dbReference type="PANTHER" id="PTHR35082:SF1">
    <property type="entry name" value="BEN DOMAIN-CONTAINING PROTEIN 4"/>
    <property type="match status" value="1"/>
</dbReference>
<comment type="caution">
    <text evidence="2">The sequence shown here is derived from an EMBL/GenBank/DDBJ whole genome shotgun (WGS) entry which is preliminary data.</text>
</comment>
<evidence type="ECO:0000259" key="1">
    <source>
        <dbReference type="PROSITE" id="PS51457"/>
    </source>
</evidence>
<dbReference type="InterPro" id="IPR018379">
    <property type="entry name" value="BEN_domain"/>
</dbReference>
<dbReference type="PANTHER" id="PTHR35082">
    <property type="entry name" value="BEN DOMAIN-CONTAINING PROTEIN 4"/>
    <property type="match status" value="1"/>
</dbReference>
<dbReference type="Gene3D" id="1.10.10.2590">
    <property type="entry name" value="BEN domain"/>
    <property type="match status" value="1"/>
</dbReference>
<gene>
    <name evidence="2" type="ORF">PLOB_00025733</name>
</gene>
<accession>A0ABN8RR81</accession>
<feature type="domain" description="BEN" evidence="1">
    <location>
        <begin position="131"/>
        <end position="251"/>
    </location>
</feature>
<evidence type="ECO:0000313" key="2">
    <source>
        <dbReference type="EMBL" id="CAH3181598.1"/>
    </source>
</evidence>
<dbReference type="InterPro" id="IPR038950">
    <property type="entry name" value="BEND4"/>
</dbReference>
<name>A0ABN8RR81_9CNID</name>
<reference evidence="2 3" key="1">
    <citation type="submission" date="2022-05" db="EMBL/GenBank/DDBJ databases">
        <authorList>
            <consortium name="Genoscope - CEA"/>
            <person name="William W."/>
        </authorList>
    </citation>
    <scope>NUCLEOTIDE SEQUENCE [LARGE SCALE GENOMIC DNA]</scope>
</reference>
<keyword evidence="3" id="KW-1185">Reference proteome</keyword>
<dbReference type="EMBL" id="CALNXK010000301">
    <property type="protein sequence ID" value="CAH3181598.1"/>
    <property type="molecule type" value="Genomic_DNA"/>
</dbReference>
<organism evidence="2 3">
    <name type="scientific">Porites lobata</name>
    <dbReference type="NCBI Taxonomy" id="104759"/>
    <lineage>
        <taxon>Eukaryota</taxon>
        <taxon>Metazoa</taxon>
        <taxon>Cnidaria</taxon>
        <taxon>Anthozoa</taxon>
        <taxon>Hexacorallia</taxon>
        <taxon>Scleractinia</taxon>
        <taxon>Fungiina</taxon>
        <taxon>Poritidae</taxon>
        <taxon>Porites</taxon>
    </lineage>
</organism>
<proteinExistence type="predicted"/>
<dbReference type="PROSITE" id="PS51457">
    <property type="entry name" value="BEN"/>
    <property type="match status" value="1"/>
</dbReference>
<sequence>MNIPCTSQQQNVEHRTTLSETAEIFGRAVACNLDSTDNCEQYPAGGFSDLLQRDELTDLREENHRLQEENKMLRCKLKNQPVPSPAVLKYMEEVLSANSTDGSQLLPIQSDVATQGYTVRANLEPRSTQLPTDTVRLMDYSDLQVNRINLRSVVQGGHSKGPLHLLKKLIPLVFTTEELGGSCGQGIGKGKKGGLNGNDGKRPLDQHKVNVFKDYVTAFCVKNNKDQLKEKEINQAFTQAVTYARTKLQKYCEETAV</sequence>
<protein>
    <recommendedName>
        <fullName evidence="1">BEN domain-containing protein</fullName>
    </recommendedName>
</protein>